<dbReference type="InterPro" id="IPR032710">
    <property type="entry name" value="NTF2-like_dom_sf"/>
</dbReference>
<dbReference type="Proteomes" id="UP000586042">
    <property type="component" value="Unassembled WGS sequence"/>
</dbReference>
<protein>
    <submittedName>
        <fullName evidence="1">Ester cyclase</fullName>
    </submittedName>
</protein>
<accession>A0A7Y6IAW4</accession>
<dbReference type="SUPFAM" id="SSF54427">
    <property type="entry name" value="NTF2-like"/>
    <property type="match status" value="1"/>
</dbReference>
<keyword evidence="2" id="KW-1185">Reference proteome</keyword>
<proteinExistence type="predicted"/>
<dbReference type="RefSeq" id="WP_175592233.1">
    <property type="nucleotide sequence ID" value="NZ_JABWGN010000010.1"/>
</dbReference>
<dbReference type="EMBL" id="JABWGN010000010">
    <property type="protein sequence ID" value="NUW34766.1"/>
    <property type="molecule type" value="Genomic_DNA"/>
</dbReference>
<dbReference type="AlphaFoldDB" id="A0A7Y6IAW4"/>
<name>A0A7Y6IAW4_9ACTN</name>
<sequence length="294" mass="31592">MPETRQDTKTAHEDVRKAAEELLEAWRAGDAQAVAASVDTFEDPDSGGALAGAALAEHAARTMARFRNARFTVDRVTGDADAATVSWALVADHRESYLGMPATGGTATVHGTDLVTRDARGVHVRRGFDRLALAEALGYTARFVPGADEAREFGVSARAATGRTDRPGALVLTWLEIRDDAEAADVDLLSVEIVKSLRSSKGFLGVTTFDIGARKFTLSAFDRPESLRAVHARPHQRAMRRFFKGGLCTRVHTSVWYPATIRDYARCPDCGTVVAAGKDAACACGWTPEDASTL</sequence>
<dbReference type="GO" id="GO:0030638">
    <property type="term" value="P:polyketide metabolic process"/>
    <property type="evidence" value="ECO:0007669"/>
    <property type="project" value="InterPro"/>
</dbReference>
<organism evidence="1 2">
    <name type="scientific">Nonomuraea montanisoli</name>
    <dbReference type="NCBI Taxonomy" id="2741721"/>
    <lineage>
        <taxon>Bacteria</taxon>
        <taxon>Bacillati</taxon>
        <taxon>Actinomycetota</taxon>
        <taxon>Actinomycetes</taxon>
        <taxon>Streptosporangiales</taxon>
        <taxon>Streptosporangiaceae</taxon>
        <taxon>Nonomuraea</taxon>
    </lineage>
</organism>
<evidence type="ECO:0000313" key="1">
    <source>
        <dbReference type="EMBL" id="NUW34766.1"/>
    </source>
</evidence>
<comment type="caution">
    <text evidence="1">The sequence shown here is derived from an EMBL/GenBank/DDBJ whole genome shotgun (WGS) entry which is preliminary data.</text>
</comment>
<dbReference type="Pfam" id="PF07366">
    <property type="entry name" value="SnoaL"/>
    <property type="match status" value="1"/>
</dbReference>
<reference evidence="1 2" key="1">
    <citation type="submission" date="2020-06" db="EMBL/GenBank/DDBJ databases">
        <title>Nonomuraea sp. SMC257, a novel actinomycete isolated from soil.</title>
        <authorList>
            <person name="Chanama M."/>
        </authorList>
    </citation>
    <scope>NUCLEOTIDE SEQUENCE [LARGE SCALE GENOMIC DNA]</scope>
    <source>
        <strain evidence="1 2">SMC257</strain>
    </source>
</reference>
<evidence type="ECO:0000313" key="2">
    <source>
        <dbReference type="Proteomes" id="UP000586042"/>
    </source>
</evidence>
<dbReference type="InterPro" id="IPR009959">
    <property type="entry name" value="Cyclase_SnoaL-like"/>
</dbReference>
<dbReference type="Gene3D" id="3.10.450.50">
    <property type="match status" value="1"/>
</dbReference>
<gene>
    <name evidence="1" type="ORF">HTZ77_25530</name>
</gene>